<feature type="transmembrane region" description="Helical" evidence="1">
    <location>
        <begin position="179"/>
        <end position="201"/>
    </location>
</feature>
<evidence type="ECO:0000313" key="2">
    <source>
        <dbReference type="EMBL" id="KAA9154667.1"/>
    </source>
</evidence>
<proteinExistence type="predicted"/>
<dbReference type="OrthoDB" id="4734452at2"/>
<dbReference type="InterPro" id="IPR033458">
    <property type="entry name" value="DUF5134"/>
</dbReference>
<keyword evidence="1" id="KW-0812">Transmembrane</keyword>
<dbReference type="AlphaFoldDB" id="A0A5N0UYB5"/>
<organism evidence="2 3">
    <name type="scientific">Amycolatopsis acidicola</name>
    <dbReference type="NCBI Taxonomy" id="2596893"/>
    <lineage>
        <taxon>Bacteria</taxon>
        <taxon>Bacillati</taxon>
        <taxon>Actinomycetota</taxon>
        <taxon>Actinomycetes</taxon>
        <taxon>Pseudonocardiales</taxon>
        <taxon>Pseudonocardiaceae</taxon>
        <taxon>Amycolatopsis</taxon>
    </lineage>
</organism>
<dbReference type="Pfam" id="PF17197">
    <property type="entry name" value="DUF5134"/>
    <property type="match status" value="1"/>
</dbReference>
<feature type="transmembrane region" description="Helical" evidence="1">
    <location>
        <begin position="145"/>
        <end position="167"/>
    </location>
</feature>
<feature type="transmembrane region" description="Helical" evidence="1">
    <location>
        <begin position="62"/>
        <end position="81"/>
    </location>
</feature>
<feature type="transmembrane region" description="Helical" evidence="1">
    <location>
        <begin position="6"/>
        <end position="27"/>
    </location>
</feature>
<dbReference type="RefSeq" id="WP_144749462.1">
    <property type="nucleotide sequence ID" value="NZ_VMNW02000063.1"/>
</dbReference>
<keyword evidence="1" id="KW-1133">Transmembrane helix</keyword>
<name>A0A5N0UYB5_9PSEU</name>
<keyword evidence="1" id="KW-0472">Membrane</keyword>
<dbReference type="EMBL" id="VMNW02000063">
    <property type="protein sequence ID" value="KAA9154667.1"/>
    <property type="molecule type" value="Genomic_DNA"/>
</dbReference>
<sequence>MIPEPTLRWILTIAFAAVGAFCVYRCVRHGGAAHRVSDLLHIAMCAGMIAMAWPAGMNLARVPQILLFSAAAVWFAGLLVFDVRGHHGKLSLGYHAAMLAAMAWMVLVMPAPMSGMTMAEMPTGGEHAGMSMGAGTMTLDAPPHVTVVALVLTAGFLVAGVFWLARAIDTARVADGPRLPAAGLAVDAVMGLGMAVMTGLLI</sequence>
<evidence type="ECO:0000256" key="1">
    <source>
        <dbReference type="SAM" id="Phobius"/>
    </source>
</evidence>
<keyword evidence="3" id="KW-1185">Reference proteome</keyword>
<protein>
    <submittedName>
        <fullName evidence="2">DUF5134 domain-containing protein</fullName>
    </submittedName>
</protein>
<gene>
    <name evidence="2" type="ORF">FPZ12_031300</name>
</gene>
<feature type="transmembrane region" description="Helical" evidence="1">
    <location>
        <begin position="93"/>
        <end position="113"/>
    </location>
</feature>
<dbReference type="Proteomes" id="UP000319769">
    <property type="component" value="Unassembled WGS sequence"/>
</dbReference>
<comment type="caution">
    <text evidence="2">The sequence shown here is derived from an EMBL/GenBank/DDBJ whole genome shotgun (WGS) entry which is preliminary data.</text>
</comment>
<evidence type="ECO:0000313" key="3">
    <source>
        <dbReference type="Proteomes" id="UP000319769"/>
    </source>
</evidence>
<feature type="transmembrane region" description="Helical" evidence="1">
    <location>
        <begin position="39"/>
        <end position="56"/>
    </location>
</feature>
<accession>A0A5N0UYB5</accession>
<reference evidence="2" key="1">
    <citation type="submission" date="2019-09" db="EMBL/GenBank/DDBJ databases">
        <authorList>
            <person name="Teo W.F.A."/>
            <person name="Duangmal K."/>
        </authorList>
    </citation>
    <scope>NUCLEOTIDE SEQUENCE [LARGE SCALE GENOMIC DNA]</scope>
    <source>
        <strain evidence="2">K81G1</strain>
    </source>
</reference>